<dbReference type="HOGENOM" id="CLU_024950_1_1_1"/>
<evidence type="ECO:0000256" key="9">
    <source>
        <dbReference type="ARBA" id="ARBA00023136"/>
    </source>
</evidence>
<dbReference type="GO" id="GO:0035725">
    <property type="term" value="P:sodium ion transmembrane transport"/>
    <property type="evidence" value="ECO:0000318"/>
    <property type="project" value="GO_Central"/>
</dbReference>
<organism evidence="14 15">
    <name type="scientific">Tribolium castaneum</name>
    <name type="common">Red flour beetle</name>
    <dbReference type="NCBI Taxonomy" id="7070"/>
    <lineage>
        <taxon>Eukaryota</taxon>
        <taxon>Metazoa</taxon>
        <taxon>Ecdysozoa</taxon>
        <taxon>Arthropoda</taxon>
        <taxon>Hexapoda</taxon>
        <taxon>Insecta</taxon>
        <taxon>Pterygota</taxon>
        <taxon>Neoptera</taxon>
        <taxon>Endopterygota</taxon>
        <taxon>Coleoptera</taxon>
        <taxon>Polyphaga</taxon>
        <taxon>Cucujiformia</taxon>
        <taxon>Tenebrionidae</taxon>
        <taxon>Tenebrionidae incertae sedis</taxon>
        <taxon>Tribolium</taxon>
    </lineage>
</organism>
<keyword evidence="10 12" id="KW-0739">Sodium transport</keyword>
<dbReference type="GO" id="GO:0015280">
    <property type="term" value="F:ligand-gated sodium channel activity"/>
    <property type="evidence" value="ECO:0000318"/>
    <property type="project" value="GO_Central"/>
</dbReference>
<dbReference type="OrthoDB" id="6021021at2759"/>
<evidence type="ECO:0000313" key="15">
    <source>
        <dbReference type="Proteomes" id="UP000007266"/>
    </source>
</evidence>
<dbReference type="eggNOG" id="KOG4294">
    <property type="taxonomic scope" value="Eukaryota"/>
</dbReference>
<evidence type="ECO:0000256" key="7">
    <source>
        <dbReference type="ARBA" id="ARBA00023053"/>
    </source>
</evidence>
<evidence type="ECO:0000256" key="10">
    <source>
        <dbReference type="ARBA" id="ARBA00023201"/>
    </source>
</evidence>
<keyword evidence="4 12" id="KW-0894">Sodium channel</keyword>
<evidence type="ECO:0000256" key="13">
    <source>
        <dbReference type="SAM" id="Phobius"/>
    </source>
</evidence>
<keyword evidence="15" id="KW-1185">Reference proteome</keyword>
<dbReference type="OMA" id="SSENWSM"/>
<evidence type="ECO:0000256" key="6">
    <source>
        <dbReference type="ARBA" id="ARBA00022989"/>
    </source>
</evidence>
<evidence type="ECO:0000256" key="12">
    <source>
        <dbReference type="RuleBase" id="RU000679"/>
    </source>
</evidence>
<dbReference type="InterPro" id="IPR001873">
    <property type="entry name" value="ENaC"/>
</dbReference>
<dbReference type="Gene3D" id="2.60.470.10">
    <property type="entry name" value="Acid-sensing ion channels like domains"/>
    <property type="match status" value="1"/>
</dbReference>
<gene>
    <name evidence="14" type="primary">AUGUSTUS-3.0.2_12955</name>
    <name evidence="14" type="ORF">TcasGA2_TC012955</name>
</gene>
<keyword evidence="9 13" id="KW-0472">Membrane</keyword>
<feature type="transmembrane region" description="Helical" evidence="13">
    <location>
        <begin position="41"/>
        <end position="62"/>
    </location>
</feature>
<dbReference type="PANTHER" id="PTHR11690">
    <property type="entry name" value="AMILORIDE-SENSITIVE SODIUM CHANNEL-RELATED"/>
    <property type="match status" value="1"/>
</dbReference>
<dbReference type="Pfam" id="PF00858">
    <property type="entry name" value="ASC"/>
    <property type="match status" value="1"/>
</dbReference>
<evidence type="ECO:0000256" key="11">
    <source>
        <dbReference type="ARBA" id="ARBA00023303"/>
    </source>
</evidence>
<feature type="transmembrane region" description="Helical" evidence="13">
    <location>
        <begin position="472"/>
        <end position="498"/>
    </location>
</feature>
<dbReference type="EMBL" id="KQ971373">
    <property type="protein sequence ID" value="EEZ97621.1"/>
    <property type="molecule type" value="Genomic_DNA"/>
</dbReference>
<evidence type="ECO:0000256" key="5">
    <source>
        <dbReference type="ARBA" id="ARBA00022692"/>
    </source>
</evidence>
<comment type="similarity">
    <text evidence="2 12">Belongs to the amiloride-sensitive sodium channel (TC 1.A.6) family.</text>
</comment>
<evidence type="ECO:0000256" key="2">
    <source>
        <dbReference type="ARBA" id="ARBA00007193"/>
    </source>
</evidence>
<keyword evidence="11 12" id="KW-0407">Ion channel</keyword>
<reference evidence="14 15" key="2">
    <citation type="journal article" date="2010" name="Nucleic Acids Res.">
        <title>BeetleBase in 2010: revisions to provide comprehensive genomic information for Tribolium castaneum.</title>
        <authorList>
            <person name="Kim H.S."/>
            <person name="Murphy T."/>
            <person name="Xia J."/>
            <person name="Caragea D."/>
            <person name="Park Y."/>
            <person name="Beeman R.W."/>
            <person name="Lorenzen M.D."/>
            <person name="Butcher S."/>
            <person name="Manak J.R."/>
            <person name="Brown S.J."/>
        </authorList>
    </citation>
    <scope>GENOME REANNOTATION</scope>
    <source>
        <strain evidence="14 15">Georgia GA2</strain>
    </source>
</reference>
<protein>
    <submittedName>
        <fullName evidence="14">Pickpocket protein 28-like Protein</fullName>
    </submittedName>
</protein>
<dbReference type="Gene3D" id="1.10.287.820">
    <property type="entry name" value="Acid-sensing ion channel domain"/>
    <property type="match status" value="1"/>
</dbReference>
<reference evidence="14 15" key="1">
    <citation type="journal article" date="2008" name="Nature">
        <title>The genome of the model beetle and pest Tribolium castaneum.</title>
        <authorList>
            <consortium name="Tribolium Genome Sequencing Consortium"/>
            <person name="Richards S."/>
            <person name="Gibbs R.A."/>
            <person name="Weinstock G.M."/>
            <person name="Brown S.J."/>
            <person name="Denell R."/>
            <person name="Beeman R.W."/>
            <person name="Gibbs R."/>
            <person name="Beeman R.W."/>
            <person name="Brown S.J."/>
            <person name="Bucher G."/>
            <person name="Friedrich M."/>
            <person name="Grimmelikhuijzen C.J."/>
            <person name="Klingler M."/>
            <person name="Lorenzen M."/>
            <person name="Richards S."/>
            <person name="Roth S."/>
            <person name="Schroder R."/>
            <person name="Tautz D."/>
            <person name="Zdobnov E.M."/>
            <person name="Muzny D."/>
            <person name="Gibbs R.A."/>
            <person name="Weinstock G.M."/>
            <person name="Attaway T."/>
            <person name="Bell S."/>
            <person name="Buhay C.J."/>
            <person name="Chandrabose M.N."/>
            <person name="Chavez D."/>
            <person name="Clerk-Blankenburg K.P."/>
            <person name="Cree A."/>
            <person name="Dao M."/>
            <person name="Davis C."/>
            <person name="Chacko J."/>
            <person name="Dinh H."/>
            <person name="Dugan-Rocha S."/>
            <person name="Fowler G."/>
            <person name="Garner T.T."/>
            <person name="Garnes J."/>
            <person name="Gnirke A."/>
            <person name="Hawes A."/>
            <person name="Hernandez J."/>
            <person name="Hines S."/>
            <person name="Holder M."/>
            <person name="Hume J."/>
            <person name="Jhangiani S.N."/>
            <person name="Joshi V."/>
            <person name="Khan Z.M."/>
            <person name="Jackson L."/>
            <person name="Kovar C."/>
            <person name="Kowis A."/>
            <person name="Lee S."/>
            <person name="Lewis L.R."/>
            <person name="Margolis J."/>
            <person name="Morgan M."/>
            <person name="Nazareth L.V."/>
            <person name="Nguyen N."/>
            <person name="Okwuonu G."/>
            <person name="Parker D."/>
            <person name="Richards S."/>
            <person name="Ruiz S.J."/>
            <person name="Santibanez J."/>
            <person name="Savard J."/>
            <person name="Scherer S.E."/>
            <person name="Schneider B."/>
            <person name="Sodergren E."/>
            <person name="Tautz D."/>
            <person name="Vattahil S."/>
            <person name="Villasana D."/>
            <person name="White C.S."/>
            <person name="Wright R."/>
            <person name="Park Y."/>
            <person name="Beeman R.W."/>
            <person name="Lord J."/>
            <person name="Oppert B."/>
            <person name="Lorenzen M."/>
            <person name="Brown S."/>
            <person name="Wang L."/>
            <person name="Savard J."/>
            <person name="Tautz D."/>
            <person name="Richards S."/>
            <person name="Weinstock G."/>
            <person name="Gibbs R.A."/>
            <person name="Liu Y."/>
            <person name="Worley K."/>
            <person name="Weinstock G."/>
            <person name="Elsik C.G."/>
            <person name="Reese J.T."/>
            <person name="Elhaik E."/>
            <person name="Landan G."/>
            <person name="Graur D."/>
            <person name="Arensburger P."/>
            <person name="Atkinson P."/>
            <person name="Beeman R.W."/>
            <person name="Beidler J."/>
            <person name="Brown S.J."/>
            <person name="Demuth J.P."/>
            <person name="Drury D.W."/>
            <person name="Du Y.Z."/>
            <person name="Fujiwara H."/>
            <person name="Lorenzen M."/>
            <person name="Maselli V."/>
            <person name="Osanai M."/>
            <person name="Park Y."/>
            <person name="Robertson H.M."/>
            <person name="Tu Z."/>
            <person name="Wang J.J."/>
            <person name="Wang S."/>
            <person name="Richards S."/>
            <person name="Song H."/>
            <person name="Zhang L."/>
            <person name="Sodergren E."/>
            <person name="Werner D."/>
            <person name="Stanke M."/>
            <person name="Morgenstern B."/>
            <person name="Solovyev V."/>
            <person name="Kosarev P."/>
            <person name="Brown G."/>
            <person name="Chen H.C."/>
            <person name="Ermolaeva O."/>
            <person name="Hlavina W."/>
            <person name="Kapustin Y."/>
            <person name="Kiryutin B."/>
            <person name="Kitts P."/>
            <person name="Maglott D."/>
            <person name="Pruitt K."/>
            <person name="Sapojnikov V."/>
            <person name="Souvorov A."/>
            <person name="Mackey A.J."/>
            <person name="Waterhouse R.M."/>
            <person name="Wyder S."/>
            <person name="Zdobnov E.M."/>
            <person name="Zdobnov E.M."/>
            <person name="Wyder S."/>
            <person name="Kriventseva E.V."/>
            <person name="Kadowaki T."/>
            <person name="Bork P."/>
            <person name="Aranda M."/>
            <person name="Bao R."/>
            <person name="Beermann A."/>
            <person name="Berns N."/>
            <person name="Bolognesi R."/>
            <person name="Bonneton F."/>
            <person name="Bopp D."/>
            <person name="Brown S.J."/>
            <person name="Bucher G."/>
            <person name="Butts T."/>
            <person name="Chaumot A."/>
            <person name="Denell R.E."/>
            <person name="Ferrier D.E."/>
            <person name="Friedrich M."/>
            <person name="Gordon C.M."/>
            <person name="Jindra M."/>
            <person name="Klingler M."/>
            <person name="Lan Q."/>
            <person name="Lattorff H.M."/>
            <person name="Laudet V."/>
            <person name="von Levetsow C."/>
            <person name="Liu Z."/>
            <person name="Lutz R."/>
            <person name="Lynch J.A."/>
            <person name="da Fonseca R.N."/>
            <person name="Posnien N."/>
            <person name="Reuter R."/>
            <person name="Roth S."/>
            <person name="Savard J."/>
            <person name="Schinko J.B."/>
            <person name="Schmitt C."/>
            <person name="Schoppmeier M."/>
            <person name="Schroder R."/>
            <person name="Shippy T.D."/>
            <person name="Simonnet F."/>
            <person name="Marques-Souza H."/>
            <person name="Tautz D."/>
            <person name="Tomoyasu Y."/>
            <person name="Trauner J."/>
            <person name="Van der Zee M."/>
            <person name="Vervoort M."/>
            <person name="Wittkopp N."/>
            <person name="Wimmer E.A."/>
            <person name="Yang X."/>
            <person name="Jones A.K."/>
            <person name="Sattelle D.B."/>
            <person name="Ebert P.R."/>
            <person name="Nelson D."/>
            <person name="Scott J.G."/>
            <person name="Beeman R.W."/>
            <person name="Muthukrishnan S."/>
            <person name="Kramer K.J."/>
            <person name="Arakane Y."/>
            <person name="Beeman R.W."/>
            <person name="Zhu Q."/>
            <person name="Hogenkamp D."/>
            <person name="Dixit R."/>
            <person name="Oppert B."/>
            <person name="Jiang H."/>
            <person name="Zou Z."/>
            <person name="Marshall J."/>
            <person name="Elpidina E."/>
            <person name="Vinokurov K."/>
            <person name="Oppert C."/>
            <person name="Zou Z."/>
            <person name="Evans J."/>
            <person name="Lu Z."/>
            <person name="Zhao P."/>
            <person name="Sumathipala N."/>
            <person name="Altincicek B."/>
            <person name="Vilcinskas A."/>
            <person name="Williams M."/>
            <person name="Hultmark D."/>
            <person name="Hetru C."/>
            <person name="Jiang H."/>
            <person name="Grimmelikhuijzen C.J."/>
            <person name="Hauser F."/>
            <person name="Cazzamali G."/>
            <person name="Williamson M."/>
            <person name="Park Y."/>
            <person name="Li B."/>
            <person name="Tanaka Y."/>
            <person name="Predel R."/>
            <person name="Neupert S."/>
            <person name="Schachtner J."/>
            <person name="Verleyen P."/>
            <person name="Raible F."/>
            <person name="Bork P."/>
            <person name="Friedrich M."/>
            <person name="Walden K.K."/>
            <person name="Robertson H.M."/>
            <person name="Angeli S."/>
            <person name="Foret S."/>
            <person name="Bucher G."/>
            <person name="Schuetz S."/>
            <person name="Maleszka R."/>
            <person name="Wimmer E.A."/>
            <person name="Beeman R.W."/>
            <person name="Lorenzen M."/>
            <person name="Tomoyasu Y."/>
            <person name="Miller S.C."/>
            <person name="Grossmann D."/>
            <person name="Bucher G."/>
        </authorList>
    </citation>
    <scope>NUCLEOTIDE SEQUENCE [LARGE SCALE GENOMIC DNA]</scope>
    <source>
        <strain evidence="14 15">Georgia GA2</strain>
    </source>
</reference>
<comment type="subcellular location">
    <subcellularLocation>
        <location evidence="1">Membrane</location>
        <topology evidence="1">Multi-pass membrane protein</topology>
    </subcellularLocation>
</comment>
<keyword evidence="3 12" id="KW-0813">Transport</keyword>
<keyword evidence="7" id="KW-0915">Sodium</keyword>
<keyword evidence="6 13" id="KW-1133">Transmembrane helix</keyword>
<dbReference type="KEGG" id="tca:107398717"/>
<dbReference type="GO" id="GO:0005886">
    <property type="term" value="C:plasma membrane"/>
    <property type="evidence" value="ECO:0000318"/>
    <property type="project" value="GO_Central"/>
</dbReference>
<dbReference type="PRINTS" id="PR01078">
    <property type="entry name" value="AMINACHANNEL"/>
</dbReference>
<evidence type="ECO:0000256" key="4">
    <source>
        <dbReference type="ARBA" id="ARBA00022461"/>
    </source>
</evidence>
<proteinExistence type="inferred from homology"/>
<evidence type="ECO:0000313" key="14">
    <source>
        <dbReference type="EMBL" id="EEZ97621.1"/>
    </source>
</evidence>
<accession>D6X3F2</accession>
<evidence type="ECO:0000256" key="8">
    <source>
        <dbReference type="ARBA" id="ARBA00023065"/>
    </source>
</evidence>
<dbReference type="PANTHER" id="PTHR11690:SF288">
    <property type="entry name" value="AMILORIDE-SENSITIVE NA+ CHANNEL-RELATED"/>
    <property type="match status" value="1"/>
</dbReference>
<dbReference type="PhylomeDB" id="D6X3F2"/>
<evidence type="ECO:0000256" key="1">
    <source>
        <dbReference type="ARBA" id="ARBA00004141"/>
    </source>
</evidence>
<keyword evidence="8 12" id="KW-0406">Ion transport</keyword>
<dbReference type="Proteomes" id="UP000007266">
    <property type="component" value="Linkage group 10"/>
</dbReference>
<dbReference type="AlphaFoldDB" id="D6X3F2"/>
<name>D6X3F2_TRICA</name>
<keyword evidence="5 12" id="KW-0812">Transmembrane</keyword>
<sequence length="517" mass="60353">MEKPTNSFCKNVRTYFREYCNCTSIHGFRYFGEKRTIFERIWWIIVFLICLSACIFSIYGVYKKWDGSPVIVNFANQGTSIYQIPFPAVTICPESKSVQNLFSFTKIMLKKLRRQNTTQAEDTKFEYMALVCKYHEKINYTNPNTFPDEFLDVLNTVKPNLIKWNCMYLGEKYDCNQMFVKILTDEGICYTFNMLDRTDIFRDKVLQYKDYQRSLYKMSEWSVEHGYTENAQFSPYPRRALLAGASNGLTLNLMTPKNYLDYACRQTSLQGYKVILHTPMRIPRPSQQYFRVPLDQNVVGAVQPVMISTSDRVQMYDPKRRGCYFPSERHLKYFKIYTSLNCKLECLTNYTLSRCKCVNFFMPRESGTNICGTGKIACMREAERFLQAKDLYLKLSKNKSLKKTSQCDCLPICTDTTYEVETSQSDWDWKMTYSAHGTPWPNDTHLSSLTIFFKSDTFITSERNELYGPIDFLANFGGLLGLFTGFSVLSLMEILYFLSVRIICNNRLYGFWAGPSI</sequence>
<evidence type="ECO:0000256" key="3">
    <source>
        <dbReference type="ARBA" id="ARBA00022448"/>
    </source>
</evidence>